<evidence type="ECO:0000259" key="6">
    <source>
        <dbReference type="Pfam" id="PF12637"/>
    </source>
</evidence>
<evidence type="ECO:0000313" key="7">
    <source>
        <dbReference type="EMBL" id="KRQ99238.1"/>
    </source>
</evidence>
<dbReference type="Proteomes" id="UP000051913">
    <property type="component" value="Unassembled WGS sequence"/>
</dbReference>
<dbReference type="EC" id="1.17.4.1" evidence="2"/>
<evidence type="ECO:0000256" key="5">
    <source>
        <dbReference type="ARBA" id="ARBA00047754"/>
    </source>
</evidence>
<dbReference type="GO" id="GO:0071897">
    <property type="term" value="P:DNA biosynthetic process"/>
    <property type="evidence" value="ECO:0007669"/>
    <property type="project" value="UniProtKB-KW"/>
</dbReference>
<evidence type="ECO:0000256" key="1">
    <source>
        <dbReference type="ARBA" id="ARBA00007405"/>
    </source>
</evidence>
<evidence type="ECO:0000256" key="3">
    <source>
        <dbReference type="ARBA" id="ARBA00022634"/>
    </source>
</evidence>
<protein>
    <recommendedName>
        <fullName evidence="2">ribonucleoside-diphosphate reductase</fullName>
        <ecNumber evidence="2">1.17.4.1</ecNumber>
    </recommendedName>
</protein>
<keyword evidence="4" id="KW-0547">Nucleotide-binding</keyword>
<dbReference type="GO" id="GO:0004748">
    <property type="term" value="F:ribonucleoside-diphosphate reductase activity, thioredoxin disulfide as acceptor"/>
    <property type="evidence" value="ECO:0007669"/>
    <property type="project" value="UniProtKB-EC"/>
</dbReference>
<evidence type="ECO:0000256" key="2">
    <source>
        <dbReference type="ARBA" id="ARBA00012274"/>
    </source>
</evidence>
<dbReference type="AlphaFoldDB" id="A0A0R3KUJ7"/>
<reference evidence="7 8" key="1">
    <citation type="submission" date="2014-03" db="EMBL/GenBank/DDBJ databases">
        <title>Bradyrhizobium valentinum sp. nov., isolated from effective nodules of Lupinus mariae-josephae, a lupine endemic of basic-lime soils in Eastern Spain.</title>
        <authorList>
            <person name="Duran D."/>
            <person name="Rey L."/>
            <person name="Navarro A."/>
            <person name="Busquets A."/>
            <person name="Imperial J."/>
            <person name="Ruiz-Argueso T."/>
        </authorList>
    </citation>
    <scope>NUCLEOTIDE SEQUENCE [LARGE SCALE GENOMIC DNA]</scope>
    <source>
        <strain evidence="7 8">LmjM3</strain>
    </source>
</reference>
<comment type="similarity">
    <text evidence="1">Belongs to the ribonucleoside diphosphate reductase class-2 family.</text>
</comment>
<feature type="domain" description="TSCPD" evidence="6">
    <location>
        <begin position="9"/>
        <end position="99"/>
    </location>
</feature>
<evidence type="ECO:0000313" key="8">
    <source>
        <dbReference type="Proteomes" id="UP000051913"/>
    </source>
</evidence>
<comment type="caution">
    <text evidence="7">The sequence shown here is derived from an EMBL/GenBank/DDBJ whole genome shotgun (WGS) entry which is preliminary data.</text>
</comment>
<keyword evidence="3" id="KW-0237">DNA synthesis</keyword>
<gene>
    <name evidence="7" type="ORF">CP49_11610</name>
</gene>
<dbReference type="Pfam" id="PF12637">
    <property type="entry name" value="TSCPD"/>
    <property type="match status" value="1"/>
</dbReference>
<keyword evidence="8" id="KW-1185">Reference proteome</keyword>
<comment type="catalytic activity">
    <reaction evidence="5">
        <text>a 2'-deoxyribonucleoside 5'-diphosphate + [thioredoxin]-disulfide + H2O = a ribonucleoside 5'-diphosphate + [thioredoxin]-dithiol</text>
        <dbReference type="Rhea" id="RHEA:23252"/>
        <dbReference type="Rhea" id="RHEA-COMP:10698"/>
        <dbReference type="Rhea" id="RHEA-COMP:10700"/>
        <dbReference type="ChEBI" id="CHEBI:15377"/>
        <dbReference type="ChEBI" id="CHEBI:29950"/>
        <dbReference type="ChEBI" id="CHEBI:50058"/>
        <dbReference type="ChEBI" id="CHEBI:57930"/>
        <dbReference type="ChEBI" id="CHEBI:73316"/>
        <dbReference type="EC" id="1.17.4.1"/>
    </reaction>
</comment>
<name>A0A0R3KUJ7_9BRAD</name>
<dbReference type="GO" id="GO:0000166">
    <property type="term" value="F:nucleotide binding"/>
    <property type="evidence" value="ECO:0007669"/>
    <property type="project" value="UniProtKB-KW"/>
</dbReference>
<sequence length="115" mass="12155">MMVDRNVLPPRRAAETFDLPFGGLNRNHAVTVGYYDDGRLGEVFITGGKSGEAVEAVARDGAVLLSLALQYGVPLETVARAITRDSQNQPSSIIGAVVDRLLVKETGDGGTDAEP</sequence>
<accession>A0A0R3KUJ7</accession>
<dbReference type="InterPro" id="IPR024434">
    <property type="entry name" value="TSCPD_dom"/>
</dbReference>
<dbReference type="EMBL" id="LLXX01000173">
    <property type="protein sequence ID" value="KRQ99238.1"/>
    <property type="molecule type" value="Genomic_DNA"/>
</dbReference>
<proteinExistence type="inferred from homology"/>
<organism evidence="7 8">
    <name type="scientific">Bradyrhizobium valentinum</name>
    <dbReference type="NCBI Taxonomy" id="1518501"/>
    <lineage>
        <taxon>Bacteria</taxon>
        <taxon>Pseudomonadati</taxon>
        <taxon>Pseudomonadota</taxon>
        <taxon>Alphaproteobacteria</taxon>
        <taxon>Hyphomicrobiales</taxon>
        <taxon>Nitrobacteraceae</taxon>
        <taxon>Bradyrhizobium</taxon>
    </lineage>
</organism>
<evidence type="ECO:0000256" key="4">
    <source>
        <dbReference type="ARBA" id="ARBA00022741"/>
    </source>
</evidence>